<name>A0A6H1U020_9CYAN</name>
<dbReference type="RefSeq" id="WP_168570156.1">
    <property type="nucleotide sequence ID" value="NZ_CP051167.1"/>
</dbReference>
<dbReference type="KEGG" id="oxy:HCG48_16630"/>
<dbReference type="InterPro" id="IPR055259">
    <property type="entry name" value="YkvP/CgeB_Glyco_trans-like"/>
</dbReference>
<sequence>MPDSNLLGLIPADARRVVEICDDRPSNARESASQRATHYRRINPRGEYLTIACDRHASDVVEPAIVEQSVDCLVFDRTLTQVFDPLKLLQSSARWLSENGQVVACIPNVQYWHHLVYLLRGLGLEQGTNFDNCQLRFFSLETIKKLFNQAGLNLYEVQTVGVQTEAFKEFAHTLSPVVKELGLDPQTFATQANTESYLVRASKTESPPRRLFVHTILMAPTACDRPRVLDPDRLSNTIPGVRAIAEVKNADLSLALPQEEKVFIWQRTILKYPHDFARLRELLRRDYLIIAEIDDDPLRRPQYEQNRFLSYRGCHGVQTSTEPLADYLRQHNPNVAVFANQLTELPPERSYKNDGTCTIFFGALNREADWEPIVGELNRVLGKYRDRVRVKVIHDRKFWNALQSLEGDRKDFEAFCPYERYLEIMDECDLALLPLTPTRVNSMKSDLKFLECAGHGVAVLASPVVYEHTIVEGKTGLIYRTVEEFGKHLEALITDPLLRQTLAQNAYRWVAENRLLCQHYRQRSEWYKQLRDRLPELNRQLRDRLPELFAD</sequence>
<keyword evidence="2" id="KW-0808">Transferase</keyword>
<dbReference type="GO" id="GO:0016740">
    <property type="term" value="F:transferase activity"/>
    <property type="evidence" value="ECO:0007669"/>
    <property type="project" value="UniProtKB-KW"/>
</dbReference>
<dbReference type="EMBL" id="CP051167">
    <property type="protein sequence ID" value="QIZ72005.1"/>
    <property type="molecule type" value="Genomic_DNA"/>
</dbReference>
<dbReference type="Gene3D" id="3.40.50.2000">
    <property type="entry name" value="Glycogen Phosphorylase B"/>
    <property type="match status" value="1"/>
</dbReference>
<dbReference type="SUPFAM" id="SSF53335">
    <property type="entry name" value="S-adenosyl-L-methionine-dependent methyltransferases"/>
    <property type="match status" value="1"/>
</dbReference>
<reference evidence="2 3" key="1">
    <citation type="submission" date="2020-04" db="EMBL/GenBank/DDBJ databases">
        <authorList>
            <person name="Basu S."/>
            <person name="Maruthanayagam V."/>
            <person name="Chakraborty S."/>
            <person name="Pramanik A."/>
            <person name="Mukherjee J."/>
            <person name="Brink B."/>
        </authorList>
    </citation>
    <scope>NUCLEOTIDE SEQUENCE [LARGE SCALE GENOMIC DNA]</scope>
    <source>
        <strain evidence="2 3">AP17</strain>
    </source>
</reference>
<dbReference type="Gene3D" id="3.40.50.150">
    <property type="entry name" value="Vaccinia Virus protein VP39"/>
    <property type="match status" value="1"/>
</dbReference>
<evidence type="ECO:0000313" key="3">
    <source>
        <dbReference type="Proteomes" id="UP000500857"/>
    </source>
</evidence>
<keyword evidence="3" id="KW-1185">Reference proteome</keyword>
<evidence type="ECO:0000259" key="1">
    <source>
        <dbReference type="Pfam" id="PF13524"/>
    </source>
</evidence>
<proteinExistence type="predicted"/>
<dbReference type="SUPFAM" id="SSF53756">
    <property type="entry name" value="UDP-Glycosyltransferase/glycogen phosphorylase"/>
    <property type="match status" value="1"/>
</dbReference>
<dbReference type="Pfam" id="PF13524">
    <property type="entry name" value="Glyco_trans_1_2"/>
    <property type="match status" value="1"/>
</dbReference>
<dbReference type="AlphaFoldDB" id="A0A6H1U020"/>
<gene>
    <name evidence="2" type="ORF">HCG48_16630</name>
</gene>
<feature type="domain" description="Spore protein YkvP/CgeB glycosyl transferase-like" evidence="1">
    <location>
        <begin position="387"/>
        <end position="514"/>
    </location>
</feature>
<organism evidence="2 3">
    <name type="scientific">Oxynema aestuarii AP17</name>
    <dbReference type="NCBI Taxonomy" id="2064643"/>
    <lineage>
        <taxon>Bacteria</taxon>
        <taxon>Bacillati</taxon>
        <taxon>Cyanobacteriota</taxon>
        <taxon>Cyanophyceae</taxon>
        <taxon>Oscillatoriophycideae</taxon>
        <taxon>Oscillatoriales</taxon>
        <taxon>Oscillatoriaceae</taxon>
        <taxon>Oxynema</taxon>
        <taxon>Oxynema aestuarii</taxon>
    </lineage>
</organism>
<dbReference type="InterPro" id="IPR029063">
    <property type="entry name" value="SAM-dependent_MTases_sf"/>
</dbReference>
<accession>A0A6H1U020</accession>
<protein>
    <submittedName>
        <fullName evidence="2">Glycosyltransferase</fullName>
    </submittedName>
</protein>
<dbReference type="Proteomes" id="UP000500857">
    <property type="component" value="Chromosome"/>
</dbReference>
<evidence type="ECO:0000313" key="2">
    <source>
        <dbReference type="EMBL" id="QIZ72005.1"/>
    </source>
</evidence>